<evidence type="ECO:0000256" key="1">
    <source>
        <dbReference type="ARBA" id="ARBA00022448"/>
    </source>
</evidence>
<dbReference type="SMART" id="SM00382">
    <property type="entry name" value="AAA"/>
    <property type="match status" value="1"/>
</dbReference>
<proteinExistence type="predicted"/>
<dbReference type="PANTHER" id="PTHR42781:SF4">
    <property type="entry name" value="SPERMIDINE_PUTRESCINE IMPORT ATP-BINDING PROTEIN POTA"/>
    <property type="match status" value="1"/>
</dbReference>
<dbReference type="AlphaFoldDB" id="A0A095VNB4"/>
<keyword evidence="3 5" id="KW-0067">ATP-binding</keyword>
<accession>A0A095VNB4</accession>
<evidence type="ECO:0000313" key="6">
    <source>
        <dbReference type="Proteomes" id="UP000029640"/>
    </source>
</evidence>
<dbReference type="RefSeq" id="WP_052094414.1">
    <property type="nucleotide sequence ID" value="NZ_KN234753.1"/>
</dbReference>
<evidence type="ECO:0000259" key="4">
    <source>
        <dbReference type="PROSITE" id="PS50893"/>
    </source>
</evidence>
<dbReference type="InterPro" id="IPR017871">
    <property type="entry name" value="ABC_transporter-like_CS"/>
</dbReference>
<dbReference type="SUPFAM" id="SSF52540">
    <property type="entry name" value="P-loop containing nucleoside triphosphate hydrolases"/>
    <property type="match status" value="1"/>
</dbReference>
<dbReference type="Proteomes" id="UP000029640">
    <property type="component" value="Unassembled WGS sequence"/>
</dbReference>
<dbReference type="GO" id="GO:0016887">
    <property type="term" value="F:ATP hydrolysis activity"/>
    <property type="evidence" value="ECO:0007669"/>
    <property type="project" value="InterPro"/>
</dbReference>
<dbReference type="GO" id="GO:0005524">
    <property type="term" value="F:ATP binding"/>
    <property type="evidence" value="ECO:0007669"/>
    <property type="project" value="UniProtKB-KW"/>
</dbReference>
<evidence type="ECO:0000313" key="5">
    <source>
        <dbReference type="EMBL" id="KGE02573.1"/>
    </source>
</evidence>
<sequence length="249" mass="26651">MATAPAIAFERVCKGWGAQPVLRDINLAFASGRITAIVGRSGCGKSTLLRLCNGLLTPDAGTVRVFGEPLPAPDPVALRRRIGYAVQQAALFPHLTGEENITLVARLEGWSAAALAERLEKLRVLVDLPADALARLPFELSGGQQQRVGLCRALFLHPAMLLLDEPFAAVDPLTRRDIHRRLLAVHAQEPVTTVLVTHDMAEALHLAEEVVILGAAGGPQVHSREALRARQGDGDAESLLLTLMGEADP</sequence>
<dbReference type="Gene3D" id="3.40.50.300">
    <property type="entry name" value="P-loop containing nucleotide triphosphate hydrolases"/>
    <property type="match status" value="1"/>
</dbReference>
<reference evidence="5 6" key="1">
    <citation type="journal article" date="2014" name="Genome Announc.">
        <title>Genome Sequence of Gammaproteobacterial Pseudohaliea rubra Type Strain DSM 19751, Isolated from Coastal Seawater of the Mediterranean Sea.</title>
        <authorList>
            <person name="Spring S."/>
            <person name="Fiebig A."/>
            <person name="Riedel T."/>
            <person name="Goker M."/>
            <person name="Klenk H.P."/>
        </authorList>
    </citation>
    <scope>NUCLEOTIDE SEQUENCE [LARGE SCALE GENOMIC DNA]</scope>
    <source>
        <strain evidence="5 6">DSM 19751</strain>
    </source>
</reference>
<dbReference type="STRING" id="1265313.HRUBRA_02838"/>
<dbReference type="PANTHER" id="PTHR42781">
    <property type="entry name" value="SPERMIDINE/PUTRESCINE IMPORT ATP-BINDING PROTEIN POTA"/>
    <property type="match status" value="1"/>
</dbReference>
<dbReference type="Pfam" id="PF00005">
    <property type="entry name" value="ABC_tran"/>
    <property type="match status" value="1"/>
</dbReference>
<dbReference type="InterPro" id="IPR003593">
    <property type="entry name" value="AAA+_ATPase"/>
</dbReference>
<dbReference type="eggNOG" id="COG1125">
    <property type="taxonomic scope" value="Bacteria"/>
</dbReference>
<keyword evidence="1" id="KW-0813">Transport</keyword>
<dbReference type="InterPro" id="IPR003439">
    <property type="entry name" value="ABC_transporter-like_ATP-bd"/>
</dbReference>
<evidence type="ECO:0000256" key="2">
    <source>
        <dbReference type="ARBA" id="ARBA00022741"/>
    </source>
</evidence>
<dbReference type="PROSITE" id="PS00211">
    <property type="entry name" value="ABC_TRANSPORTER_1"/>
    <property type="match status" value="1"/>
</dbReference>
<dbReference type="InterPro" id="IPR050093">
    <property type="entry name" value="ABC_SmlMolc_Importer"/>
</dbReference>
<dbReference type="InterPro" id="IPR027417">
    <property type="entry name" value="P-loop_NTPase"/>
</dbReference>
<name>A0A095VNB4_9GAMM</name>
<keyword evidence="6" id="KW-1185">Reference proteome</keyword>
<protein>
    <submittedName>
        <fullName evidence="5">Pyrimidine ABC transporter, ATP-binding protein</fullName>
    </submittedName>
</protein>
<evidence type="ECO:0000256" key="3">
    <source>
        <dbReference type="ARBA" id="ARBA00022840"/>
    </source>
</evidence>
<comment type="caution">
    <text evidence="5">The sequence shown here is derived from an EMBL/GenBank/DDBJ whole genome shotgun (WGS) entry which is preliminary data.</text>
</comment>
<organism evidence="5 6">
    <name type="scientific">Pseudohaliea rubra DSM 19751</name>
    <dbReference type="NCBI Taxonomy" id="1265313"/>
    <lineage>
        <taxon>Bacteria</taxon>
        <taxon>Pseudomonadati</taxon>
        <taxon>Pseudomonadota</taxon>
        <taxon>Gammaproteobacteria</taxon>
        <taxon>Cellvibrionales</taxon>
        <taxon>Halieaceae</taxon>
        <taxon>Pseudohaliea</taxon>
    </lineage>
</organism>
<dbReference type="HOGENOM" id="CLU_000604_1_22_6"/>
<keyword evidence="2" id="KW-0547">Nucleotide-binding</keyword>
<dbReference type="EMBL" id="AUVB01000089">
    <property type="protein sequence ID" value="KGE02573.1"/>
    <property type="molecule type" value="Genomic_DNA"/>
</dbReference>
<dbReference type="PROSITE" id="PS50893">
    <property type="entry name" value="ABC_TRANSPORTER_2"/>
    <property type="match status" value="1"/>
</dbReference>
<feature type="domain" description="ABC transporter" evidence="4">
    <location>
        <begin position="7"/>
        <end position="240"/>
    </location>
</feature>
<gene>
    <name evidence="5" type="ORF">HRUBRA_02838</name>
</gene>